<evidence type="ECO:0000259" key="1">
    <source>
        <dbReference type="Pfam" id="PF26300"/>
    </source>
</evidence>
<reference evidence="2 3" key="1">
    <citation type="submission" date="2020-07" db="EMBL/GenBank/DDBJ databases">
        <authorList>
            <person name="Feng X."/>
        </authorList>
    </citation>
    <scope>NUCLEOTIDE SEQUENCE [LARGE SCALE GENOMIC DNA]</scope>
    <source>
        <strain evidence="2 3">JCM23202</strain>
    </source>
</reference>
<dbReference type="Pfam" id="PF26300">
    <property type="entry name" value="PEPCK_PPi_lobe_2"/>
    <property type="match status" value="1"/>
</dbReference>
<protein>
    <recommendedName>
        <fullName evidence="1">PPi-type phosphoenolpyruvate carboxykinase lobe 2 domain-containing protein</fullName>
    </recommendedName>
</protein>
<dbReference type="AlphaFoldDB" id="A0A7X1B6F2"/>
<dbReference type="RefSeq" id="WP_185660334.1">
    <property type="nucleotide sequence ID" value="NZ_CAWPOO010000012.1"/>
</dbReference>
<evidence type="ECO:0000313" key="3">
    <source>
        <dbReference type="Proteomes" id="UP000526501"/>
    </source>
</evidence>
<comment type="caution">
    <text evidence="2">The sequence shown here is derived from an EMBL/GenBank/DDBJ whole genome shotgun (WGS) entry which is preliminary data.</text>
</comment>
<accession>A0A7X1B6F2</accession>
<proteinExistence type="predicted"/>
<name>A0A7X1B6F2_9BACT</name>
<keyword evidence="3" id="KW-1185">Reference proteome</keyword>
<feature type="domain" description="PPi-type phosphoenolpyruvate carboxykinase lobe 2" evidence="1">
    <location>
        <begin position="518"/>
        <end position="623"/>
    </location>
</feature>
<evidence type="ECO:0000313" key="2">
    <source>
        <dbReference type="EMBL" id="MBC2606462.1"/>
    </source>
</evidence>
<dbReference type="InterPro" id="IPR058710">
    <property type="entry name" value="PEPCK_lobe_2"/>
</dbReference>
<organism evidence="2 3">
    <name type="scientific">Pelagicoccus albus</name>
    <dbReference type="NCBI Taxonomy" id="415222"/>
    <lineage>
        <taxon>Bacteria</taxon>
        <taxon>Pseudomonadati</taxon>
        <taxon>Verrucomicrobiota</taxon>
        <taxon>Opitutia</taxon>
        <taxon>Puniceicoccales</taxon>
        <taxon>Pelagicoccaceae</taxon>
        <taxon>Pelagicoccus</taxon>
    </lineage>
</organism>
<dbReference type="Proteomes" id="UP000526501">
    <property type="component" value="Unassembled WGS sequence"/>
</dbReference>
<gene>
    <name evidence="2" type="ORF">H5P27_10445</name>
</gene>
<sequence length="1154" mass="130604">MDTHSIDLKTQIGFDPTTGENVFDAKNQVEYLNLKLRSRGLPICGDAKDFPILELGDSLLRSVEEKNRLLKDYLCPADQRIQDYLESLFSELDVEDRVWLPSNNLVLERHGMARALSMPPDSDRFESDIISSFRVKQGVCHNPRSDRRTTQGVFHVAEGGLPVPFDKKQVPLKTFAKLLEVALNPPESLLELAFTANQEEKARTFVSLLLRPIVQPEVPGVTEEKRMEVRFFAPGNMTSNLDFVESIFGNAGDPFLAENDSGLDVKHWSGHTGCVILAPHMTKAKKKDLGLPHISEATERQKRDGMCWESEDELYNDGGAFKLTSRDSRGVVVTLIADNYFGYCKKEVKTQISYASNLLGNVEEEHAGGALAFASYDLGEEFQLQKSKNYEEHVFDEVVARLGDSIDVKPEGYAIDKKYPNIFYVPERSIFRLVDQRIIWKASGEERQLQLQPGCTYILPGGYKVEMKQPMAGRRWRLLGTAAVGTYCHKPCTVSGGGKSEISKLLTDAIVAGPVFTADVKKDFDQVEEIVGKDYSTRFKNPEDTDDRPLLSMKRSLGSVIQLLSPSKRYTDEYNAWLQSIPGYVIDIVLVVKRFYKENWAQNWRDRFTVDIVNGAPGNELKYRDQKLISQYLRVGFEEDGSWRVFSLRKDFYPASKIQTEDDISSTVVVPANLLKGLDKGAVGYSSLKFIVNCEYRLFQRPDEAIHRGYDKTTESDFSRDNMFFSNYEPLDRETTRELAKDAIRFGQFTEPMQRVLTEFNGETKPDYAIDSSHPRLVDGKFTKNPRYLQNRLDLEDEQSVYVAEVGARLYRRLEKEDTVHFPVNCVLPGRRNNPPSDGVRALAPFGPVHFQELPEAFMDFIASLTGKSPSTTGAGSEGALTKGPFNALLPIVDMNNALVSFIVTGYECFISSAGCVGPNFRVDHDISLLVPELWSRMRPEERKSSYLKKKGFLEACEDFEFEGEKIEASRLGYRITKEFVQSIGGRVFSNPGSVFPEAVLRPEQQSMEAYVDGIKNIVETQRSVALNYFADGSIDAACPPLKALLHVMAYGEYEGMGYQDEAFRKLFTYEAMIESDWYKARLDAKQKVDIGLWERHAAYLDKFLSHERNVGMAQRIQADKMKAAIERRLETFRSPEYREHLVGCIGADPSLHK</sequence>
<dbReference type="EMBL" id="JACHVC010000012">
    <property type="protein sequence ID" value="MBC2606462.1"/>
    <property type="molecule type" value="Genomic_DNA"/>
</dbReference>